<evidence type="ECO:0000313" key="3">
    <source>
        <dbReference type="Proteomes" id="UP000294325"/>
    </source>
</evidence>
<dbReference type="Pfam" id="PF07332">
    <property type="entry name" value="Phage_holin_3_6"/>
    <property type="match status" value="1"/>
</dbReference>
<dbReference type="InterPro" id="IPR009937">
    <property type="entry name" value="Phage_holin_3_6"/>
</dbReference>
<keyword evidence="1" id="KW-1133">Transmembrane helix</keyword>
<name>A0A4V1AW85_9GAMM</name>
<evidence type="ECO:0000256" key="1">
    <source>
        <dbReference type="SAM" id="Phobius"/>
    </source>
</evidence>
<dbReference type="RefSeq" id="WP_134359012.1">
    <property type="nucleotide sequence ID" value="NZ_CP038033.1"/>
</dbReference>
<dbReference type="EMBL" id="CP038033">
    <property type="protein sequence ID" value="QBQ55755.1"/>
    <property type="molecule type" value="Genomic_DNA"/>
</dbReference>
<sequence length="152" mass="16880">MSTHETHTPPENRSVTSLLSDLAREVTTLMRQELQLAKAEASEKVSQVEAGIGSLIAGGAVAFGGFLILLQFMVYGLADLLDEGYDIPQLWVSSLIVGLVVLLIGYFLLRKGQRDLKAKRLVPRRTAGSLRRDAELAKKEVHESRSRYHETY</sequence>
<keyword evidence="1" id="KW-0812">Transmembrane</keyword>
<organism evidence="2 3">
    <name type="scientific">Nitrosococcus wardiae</name>
    <dbReference type="NCBI Taxonomy" id="1814290"/>
    <lineage>
        <taxon>Bacteria</taxon>
        <taxon>Pseudomonadati</taxon>
        <taxon>Pseudomonadota</taxon>
        <taxon>Gammaproteobacteria</taxon>
        <taxon>Chromatiales</taxon>
        <taxon>Chromatiaceae</taxon>
        <taxon>Nitrosococcus</taxon>
    </lineage>
</organism>
<protein>
    <submittedName>
        <fullName evidence="2">Phage holin family protein</fullName>
    </submittedName>
</protein>
<feature type="transmembrane region" description="Helical" evidence="1">
    <location>
        <begin position="90"/>
        <end position="109"/>
    </location>
</feature>
<dbReference type="KEGG" id="nwr:E3U44_15475"/>
<keyword evidence="1" id="KW-0472">Membrane</keyword>
<evidence type="ECO:0000313" key="2">
    <source>
        <dbReference type="EMBL" id="QBQ55755.1"/>
    </source>
</evidence>
<keyword evidence="3" id="KW-1185">Reference proteome</keyword>
<accession>A0A4V1AW85</accession>
<proteinExistence type="predicted"/>
<gene>
    <name evidence="2" type="ORF">E3U44_15475</name>
</gene>
<dbReference type="AlphaFoldDB" id="A0A4V1AW85"/>
<reference evidence="2 3" key="1">
    <citation type="submission" date="2019-03" db="EMBL/GenBank/DDBJ databases">
        <title>The genome sequence of Nitrosococcus wardiae strain D1FHST reveals the archetypal metabolic capacity of ammonia-oxidizing Gammaproteobacteria.</title>
        <authorList>
            <person name="Wang L."/>
            <person name="Lim C.K."/>
            <person name="Hanson T.E."/>
            <person name="Dang H."/>
            <person name="Klotz M.G."/>
        </authorList>
    </citation>
    <scope>NUCLEOTIDE SEQUENCE [LARGE SCALE GENOMIC DNA]</scope>
    <source>
        <strain evidence="2 3">D1FHS</strain>
    </source>
</reference>
<feature type="transmembrane region" description="Helical" evidence="1">
    <location>
        <begin position="52"/>
        <end position="78"/>
    </location>
</feature>
<dbReference type="OrthoDB" id="5772410at2"/>
<dbReference type="Proteomes" id="UP000294325">
    <property type="component" value="Chromosome"/>
</dbReference>